<keyword evidence="2" id="KW-1185">Reference proteome</keyword>
<dbReference type="InterPro" id="IPR046776">
    <property type="entry name" value="Pectate_lyase_5"/>
</dbReference>
<organism evidence="1 2">
    <name type="scientific">Vagococcus allomyrinae</name>
    <dbReference type="NCBI Taxonomy" id="2794353"/>
    <lineage>
        <taxon>Bacteria</taxon>
        <taxon>Bacillati</taxon>
        <taxon>Bacillota</taxon>
        <taxon>Bacilli</taxon>
        <taxon>Lactobacillales</taxon>
        <taxon>Enterococcaceae</taxon>
        <taxon>Vagococcus</taxon>
    </lineage>
</organism>
<evidence type="ECO:0000313" key="2">
    <source>
        <dbReference type="Proteomes" id="UP000674938"/>
    </source>
</evidence>
<comment type="caution">
    <text evidence="1">The sequence shown here is derived from an EMBL/GenBank/DDBJ whole genome shotgun (WGS) entry which is preliminary data.</text>
</comment>
<proteinExistence type="predicted"/>
<protein>
    <submittedName>
        <fullName evidence="1">Cell surface protein</fullName>
    </submittedName>
</protein>
<name>A0A940P2V4_9ENTE</name>
<gene>
    <name evidence="1" type="ORF">I6N95_03265</name>
</gene>
<reference evidence="1" key="1">
    <citation type="submission" date="2020-12" db="EMBL/GenBank/DDBJ databases">
        <title>Vagococcus allomyrinae sp. nov. and Enterococcus lavae sp. nov., isolated from the larvae of Allomyrina dichotoma.</title>
        <authorList>
            <person name="Lee S.D."/>
        </authorList>
    </citation>
    <scope>NUCLEOTIDE SEQUENCE</scope>
    <source>
        <strain evidence="1">BWB3-3</strain>
    </source>
</reference>
<dbReference type="InterPro" id="IPR013783">
    <property type="entry name" value="Ig-like_fold"/>
</dbReference>
<dbReference type="Proteomes" id="UP000674938">
    <property type="component" value="Unassembled WGS sequence"/>
</dbReference>
<accession>A0A940P2V4</accession>
<dbReference type="AlphaFoldDB" id="A0A940P2V4"/>
<sequence length="961" mass="105281">MRNYRPLLLIVLLISQLCFPIFALAYEEPSYSALRLQGNQEGALGQEMRLQALINDGTAPVYMSVPEGIDFVQAETLQPELVQIEWDKGSRLLTIVPQVERETELVLAEPELFSAQITLSLIPQQSGTFSFQLTSEGKQSEVFVLVIPEEEVVEETEETEFLEETLESEEMVTEMSEQPLELEQPQEPKVAEVEKTVRATGEADAANWADFAKAIMDTSVNKINLTASFSNPRTAGEGDPNNVATYLLKRSLEINGNGHRVDFQGSSINLGDPGSDRPTFHLHDVILAQRYAGGYSEDIVGSRLAAHSGKWHYRFGNITTEPSVQRLARAQYAGITLYGQMTIDTRAENFYVGSLQMEEGTVYRGNVNYYDFSIFYYNLAARTTDTGYTQEFTVGADSDVFLSQSQKGGTTYPAVFYHYKTITIGEGATYNVNMPGNAVRFNFNTSEMVVKANATVNLRNGSTTTSVINFAVSDTRFVSEAGASITIIGKGSTESAVNLSNANGPTNTTFRLTAPRYFDIRNLGGQTTSRAISLGTTNRATNTFEVTDGDLSLWYTASDIQGPPTYSYEGVAQLLVTGSGSMQKVVSDNSQLQTKFISSSISRITSVKHQPTVEFEEVTDAHLTIKARVKLGEIPDDHGANGEGEVTTTPIYASEGQFQGYIEDTYGIQHDDLWTDSQGYFSYRDTRFNLADKAITVGLVIDASKTLTFETLIKDVTPPEPAYELQGAAPESQELTGKAAEIGAQVTYQLNEKLVTAQNGEPISGEVQEDGSWRVAVKDLVLGDVIQVFLTDKAGNTNPLADTPFIDALFKQGTTIVVKGGELMFISAPSSFSFGQELAIGSQAMNYPLQQLVGSLVVQDTRSEKQPFSLSAKMGQRLKSASGAELIDAIVYRSQGKETVIDQESVELYHQTAQDDQPIDLSTDWLGQQAGLNLKTQPGKVNAETYQGTIEWTLRDVPGND</sequence>
<dbReference type="EMBL" id="JAEEGA010000002">
    <property type="protein sequence ID" value="MBP1040025.1"/>
    <property type="molecule type" value="Genomic_DNA"/>
</dbReference>
<dbReference type="Pfam" id="PF20585">
    <property type="entry name" value="Pectate_lyase_5"/>
    <property type="match status" value="1"/>
</dbReference>
<evidence type="ECO:0000313" key="1">
    <source>
        <dbReference type="EMBL" id="MBP1040025.1"/>
    </source>
</evidence>
<dbReference type="RefSeq" id="WP_209524923.1">
    <property type="nucleotide sequence ID" value="NZ_JAEEGA010000002.1"/>
</dbReference>
<dbReference type="Gene3D" id="2.60.40.10">
    <property type="entry name" value="Immunoglobulins"/>
    <property type="match status" value="1"/>
</dbReference>